<dbReference type="InterPro" id="IPR007053">
    <property type="entry name" value="LRAT_dom"/>
</dbReference>
<comment type="caution">
    <text evidence="2">The sequence shown here is derived from an EMBL/GenBank/DDBJ whole genome shotgun (WGS) entry which is preliminary data.</text>
</comment>
<name>A0ABW9YNS8_9GAMM</name>
<evidence type="ECO:0000313" key="2">
    <source>
        <dbReference type="EMBL" id="NBI54891.1"/>
    </source>
</evidence>
<dbReference type="PROSITE" id="PS51934">
    <property type="entry name" value="LRAT"/>
    <property type="match status" value="1"/>
</dbReference>
<gene>
    <name evidence="2" type="ORF">EIZ48_20450</name>
</gene>
<feature type="domain" description="LRAT" evidence="1">
    <location>
        <begin position="11"/>
        <end position="103"/>
    </location>
</feature>
<organism evidence="2 3">
    <name type="scientific">Photobacterium alginatilyticum</name>
    <dbReference type="NCBI Taxonomy" id="1775171"/>
    <lineage>
        <taxon>Bacteria</taxon>
        <taxon>Pseudomonadati</taxon>
        <taxon>Pseudomonadota</taxon>
        <taxon>Gammaproteobacteria</taxon>
        <taxon>Vibrionales</taxon>
        <taxon>Vibrionaceae</taxon>
        <taxon>Photobacterium</taxon>
    </lineage>
</organism>
<dbReference type="EMBL" id="RSEJ01000024">
    <property type="protein sequence ID" value="NBI54891.1"/>
    <property type="molecule type" value="Genomic_DNA"/>
</dbReference>
<protein>
    <recommendedName>
        <fullName evidence="1">LRAT domain-containing protein</fullName>
    </recommendedName>
</protein>
<dbReference type="Proteomes" id="UP000738517">
    <property type="component" value="Unassembled WGS sequence"/>
</dbReference>
<accession>A0ABW9YNS8</accession>
<proteinExistence type="predicted"/>
<evidence type="ECO:0000313" key="3">
    <source>
        <dbReference type="Proteomes" id="UP000738517"/>
    </source>
</evidence>
<sequence>MSEFYYPKGTVLKIRCSTYWHYGISDGNGCVVHNSKKRRRVQLDTLDEFSEGRDIVVSTITSAKPEQAYHYATQQVGRSYNLFSQNCEQFVREAHGLPVECTQFQQCVVALAGSYIILNAEAPVLKVAGMGLLLGALFSPTEHRPYGQAVKGARLAVGSAMWATQLFRKLNIL</sequence>
<evidence type="ECO:0000259" key="1">
    <source>
        <dbReference type="PROSITE" id="PS51934"/>
    </source>
</evidence>
<keyword evidence="3" id="KW-1185">Reference proteome</keyword>
<dbReference type="Pfam" id="PF04970">
    <property type="entry name" value="LRAT"/>
    <property type="match status" value="1"/>
</dbReference>
<dbReference type="RefSeq" id="WP_160655561.1">
    <property type="nucleotide sequence ID" value="NZ_RSEJ01000024.1"/>
</dbReference>
<reference evidence="2 3" key="1">
    <citation type="journal article" date="2017" name="Int. J. Syst. Evol. Microbiol.">
        <title>Photobacterium alginatilyticum sp. nov., a marine bacterium isolated from bottom seawater.</title>
        <authorList>
            <person name="Wang X."/>
            <person name="Wang Y."/>
            <person name="Yang X."/>
            <person name="Sun H."/>
            <person name="Li B."/>
            <person name="Zhang X.H."/>
        </authorList>
    </citation>
    <scope>NUCLEOTIDE SEQUENCE [LARGE SCALE GENOMIC DNA]</scope>
    <source>
        <strain evidence="2 3">P03D4</strain>
    </source>
</reference>
<dbReference type="Gene3D" id="3.90.1720.10">
    <property type="entry name" value="endopeptidase domain like (from Nostoc punctiforme)"/>
    <property type="match status" value="1"/>
</dbReference>